<keyword evidence="3" id="KW-1185">Reference proteome</keyword>
<evidence type="ECO:0000313" key="2">
    <source>
        <dbReference type="EMBL" id="GMF11379.1"/>
    </source>
</evidence>
<feature type="region of interest" description="Disordered" evidence="1">
    <location>
        <begin position="123"/>
        <end position="155"/>
    </location>
</feature>
<dbReference type="AlphaFoldDB" id="A0A9W6TDK5"/>
<sequence>MMPSGVLTPEELLSQARRFDVDLAREPYLLPLMKQIVTIPKPPNRQHDDDESASERYFIDQIKVIRHRQQQQQGNHTAWMSFEETPPHESGHTTQQSTTYYYNFISGARQDMHPLVPVLGDNEWANSDDDPMTRAADPQEFEHAATLHKQTSMRK</sequence>
<proteinExistence type="predicted"/>
<dbReference type="EMBL" id="BSXW01000073">
    <property type="protein sequence ID" value="GMF11379.1"/>
    <property type="molecule type" value="Genomic_DNA"/>
</dbReference>
<organism evidence="2 3">
    <name type="scientific">Phytophthora lilii</name>
    <dbReference type="NCBI Taxonomy" id="2077276"/>
    <lineage>
        <taxon>Eukaryota</taxon>
        <taxon>Sar</taxon>
        <taxon>Stramenopiles</taxon>
        <taxon>Oomycota</taxon>
        <taxon>Peronosporomycetes</taxon>
        <taxon>Peronosporales</taxon>
        <taxon>Peronosporaceae</taxon>
        <taxon>Phytophthora</taxon>
    </lineage>
</organism>
<name>A0A9W6TDK5_9STRA</name>
<reference evidence="2" key="1">
    <citation type="submission" date="2023-04" db="EMBL/GenBank/DDBJ databases">
        <title>Phytophthora lilii NBRC 32176.</title>
        <authorList>
            <person name="Ichikawa N."/>
            <person name="Sato H."/>
            <person name="Tonouchi N."/>
        </authorList>
    </citation>
    <scope>NUCLEOTIDE SEQUENCE</scope>
    <source>
        <strain evidence="2">NBRC 32176</strain>
    </source>
</reference>
<evidence type="ECO:0000256" key="1">
    <source>
        <dbReference type="SAM" id="MobiDB-lite"/>
    </source>
</evidence>
<protein>
    <submittedName>
        <fullName evidence="2">Unnamed protein product</fullName>
    </submittedName>
</protein>
<gene>
    <name evidence="2" type="ORF">Plil01_000209000</name>
</gene>
<evidence type="ECO:0000313" key="3">
    <source>
        <dbReference type="Proteomes" id="UP001165083"/>
    </source>
</evidence>
<accession>A0A9W6TDK5</accession>
<dbReference type="Proteomes" id="UP001165083">
    <property type="component" value="Unassembled WGS sequence"/>
</dbReference>
<dbReference type="OrthoDB" id="551993at2759"/>
<comment type="caution">
    <text evidence="2">The sequence shown here is derived from an EMBL/GenBank/DDBJ whole genome shotgun (WGS) entry which is preliminary data.</text>
</comment>